<dbReference type="InterPro" id="IPR006119">
    <property type="entry name" value="Resolv_N"/>
</dbReference>
<evidence type="ECO:0000256" key="2">
    <source>
        <dbReference type="ARBA" id="ARBA00022908"/>
    </source>
</evidence>
<gene>
    <name evidence="7" type="ORF">ACFQDM_14030</name>
</gene>
<dbReference type="CDD" id="cd03768">
    <property type="entry name" value="SR_ResInv"/>
    <property type="match status" value="1"/>
</dbReference>
<keyword evidence="8" id="KW-1185">Reference proteome</keyword>
<evidence type="ECO:0000256" key="5">
    <source>
        <dbReference type="PROSITE-ProRule" id="PRU10137"/>
    </source>
</evidence>
<dbReference type="Gene3D" id="3.40.50.1390">
    <property type="entry name" value="Resolvase, N-terminal catalytic domain"/>
    <property type="match status" value="1"/>
</dbReference>
<feature type="active site" description="O-(5'-phospho-DNA)-serine intermediate" evidence="5">
    <location>
        <position position="22"/>
    </location>
</feature>
<dbReference type="PROSITE" id="PS00397">
    <property type="entry name" value="RECOMBINASES_1"/>
    <property type="match status" value="1"/>
</dbReference>
<proteinExistence type="inferred from homology"/>
<evidence type="ECO:0000259" key="6">
    <source>
        <dbReference type="PROSITE" id="PS51736"/>
    </source>
</evidence>
<keyword evidence="3" id="KW-0238">DNA-binding</keyword>
<sequence length="201" mass="21899">MVRSKSGSLKSSGKRLGYIRVSTAEQSPARQIDGLRAACDAVFIEKGSASSHHRPVYDEVLSKLKPGDTLVVWDVDRAYRSVIDALTEVRGLSERGIGFEAMSGEYDLSTADGGFSFTIRAAVSEWEREKLRARTREGLAAAKARGVKLGRPRKLSEREIAAVRAKKEAGAKNVDLARAYNVSGRTIARCLRGLSGDDQDQ</sequence>
<evidence type="ECO:0000256" key="3">
    <source>
        <dbReference type="ARBA" id="ARBA00023125"/>
    </source>
</evidence>
<dbReference type="EMBL" id="JBHSSW010000028">
    <property type="protein sequence ID" value="MFC6199200.1"/>
    <property type="molecule type" value="Genomic_DNA"/>
</dbReference>
<keyword evidence="4" id="KW-0233">DNA recombination</keyword>
<protein>
    <submittedName>
        <fullName evidence="7">Recombinase family protein</fullName>
    </submittedName>
</protein>
<evidence type="ECO:0000256" key="4">
    <source>
        <dbReference type="ARBA" id="ARBA00023172"/>
    </source>
</evidence>
<dbReference type="Gene3D" id="1.10.10.60">
    <property type="entry name" value="Homeodomain-like"/>
    <property type="match status" value="1"/>
</dbReference>
<comment type="caution">
    <text evidence="7">The sequence shown here is derived from an EMBL/GenBank/DDBJ whole genome shotgun (WGS) entry which is preliminary data.</text>
</comment>
<keyword evidence="2" id="KW-0229">DNA integration</keyword>
<dbReference type="InterPro" id="IPR006118">
    <property type="entry name" value="Recombinase_CS"/>
</dbReference>
<evidence type="ECO:0000313" key="7">
    <source>
        <dbReference type="EMBL" id="MFC6199200.1"/>
    </source>
</evidence>
<comment type="similarity">
    <text evidence="1">Belongs to the site-specific recombinase resolvase family.</text>
</comment>
<evidence type="ECO:0000313" key="8">
    <source>
        <dbReference type="Proteomes" id="UP001596303"/>
    </source>
</evidence>
<dbReference type="PROSITE" id="PS51736">
    <property type="entry name" value="RECOMBINASES_3"/>
    <property type="match status" value="1"/>
</dbReference>
<reference evidence="8" key="1">
    <citation type="journal article" date="2019" name="Int. J. Syst. Evol. Microbiol.">
        <title>The Global Catalogue of Microorganisms (GCM) 10K type strain sequencing project: providing services to taxonomists for standard genome sequencing and annotation.</title>
        <authorList>
            <consortium name="The Broad Institute Genomics Platform"/>
            <consortium name="The Broad Institute Genome Sequencing Center for Infectious Disease"/>
            <person name="Wu L."/>
            <person name="Ma J."/>
        </authorList>
    </citation>
    <scope>NUCLEOTIDE SEQUENCE [LARGE SCALE GENOMIC DNA]</scope>
    <source>
        <strain evidence="8">CGMCC-1.15741</strain>
    </source>
</reference>
<dbReference type="Pfam" id="PF00239">
    <property type="entry name" value="Resolvase"/>
    <property type="match status" value="1"/>
</dbReference>
<dbReference type="RefSeq" id="WP_377380043.1">
    <property type="nucleotide sequence ID" value="NZ_JBHSSW010000028.1"/>
</dbReference>
<dbReference type="InterPro" id="IPR050639">
    <property type="entry name" value="SSR_resolvase"/>
</dbReference>
<dbReference type="SUPFAM" id="SSF53041">
    <property type="entry name" value="Resolvase-like"/>
    <property type="match status" value="1"/>
</dbReference>
<accession>A0ABW1SCE1</accession>
<dbReference type="SMART" id="SM00857">
    <property type="entry name" value="Resolvase"/>
    <property type="match status" value="1"/>
</dbReference>
<name>A0ABW1SCE1_9PROT</name>
<dbReference type="PANTHER" id="PTHR30461:SF2">
    <property type="entry name" value="SERINE RECOMBINASE PINE-RELATED"/>
    <property type="match status" value="1"/>
</dbReference>
<evidence type="ECO:0000256" key="1">
    <source>
        <dbReference type="ARBA" id="ARBA00009913"/>
    </source>
</evidence>
<dbReference type="Proteomes" id="UP001596303">
    <property type="component" value="Unassembled WGS sequence"/>
</dbReference>
<dbReference type="InterPro" id="IPR036162">
    <property type="entry name" value="Resolvase-like_N_sf"/>
</dbReference>
<dbReference type="InterPro" id="IPR009057">
    <property type="entry name" value="Homeodomain-like_sf"/>
</dbReference>
<organism evidence="7 8">
    <name type="scientific">Ponticaulis profundi</name>
    <dbReference type="NCBI Taxonomy" id="2665222"/>
    <lineage>
        <taxon>Bacteria</taxon>
        <taxon>Pseudomonadati</taxon>
        <taxon>Pseudomonadota</taxon>
        <taxon>Alphaproteobacteria</taxon>
        <taxon>Hyphomonadales</taxon>
        <taxon>Hyphomonadaceae</taxon>
        <taxon>Ponticaulis</taxon>
    </lineage>
</organism>
<dbReference type="SUPFAM" id="SSF46689">
    <property type="entry name" value="Homeodomain-like"/>
    <property type="match status" value="1"/>
</dbReference>
<dbReference type="PANTHER" id="PTHR30461">
    <property type="entry name" value="DNA-INVERTASE FROM LAMBDOID PROPHAGE"/>
    <property type="match status" value="1"/>
</dbReference>
<feature type="domain" description="Resolvase/invertase-type recombinase catalytic" evidence="6">
    <location>
        <begin position="14"/>
        <end position="146"/>
    </location>
</feature>